<name>A0AAV7N399_PLEWA</name>
<dbReference type="EMBL" id="JANPWB010000013">
    <property type="protein sequence ID" value="KAJ1110526.1"/>
    <property type="molecule type" value="Genomic_DNA"/>
</dbReference>
<proteinExistence type="predicted"/>
<comment type="caution">
    <text evidence="2">The sequence shown here is derived from an EMBL/GenBank/DDBJ whole genome shotgun (WGS) entry which is preliminary data.</text>
</comment>
<evidence type="ECO:0000313" key="3">
    <source>
        <dbReference type="Proteomes" id="UP001066276"/>
    </source>
</evidence>
<accession>A0AAV7N399</accession>
<evidence type="ECO:0000313" key="2">
    <source>
        <dbReference type="EMBL" id="KAJ1110526.1"/>
    </source>
</evidence>
<organism evidence="2 3">
    <name type="scientific">Pleurodeles waltl</name>
    <name type="common">Iberian ribbed newt</name>
    <dbReference type="NCBI Taxonomy" id="8319"/>
    <lineage>
        <taxon>Eukaryota</taxon>
        <taxon>Metazoa</taxon>
        <taxon>Chordata</taxon>
        <taxon>Craniata</taxon>
        <taxon>Vertebrata</taxon>
        <taxon>Euteleostomi</taxon>
        <taxon>Amphibia</taxon>
        <taxon>Batrachia</taxon>
        <taxon>Caudata</taxon>
        <taxon>Salamandroidea</taxon>
        <taxon>Salamandridae</taxon>
        <taxon>Pleurodelinae</taxon>
        <taxon>Pleurodeles</taxon>
    </lineage>
</organism>
<evidence type="ECO:0000256" key="1">
    <source>
        <dbReference type="SAM" id="MobiDB-lite"/>
    </source>
</evidence>
<reference evidence="2" key="1">
    <citation type="journal article" date="2022" name="bioRxiv">
        <title>Sequencing and chromosome-scale assembly of the giantPleurodeles waltlgenome.</title>
        <authorList>
            <person name="Brown T."/>
            <person name="Elewa A."/>
            <person name="Iarovenko S."/>
            <person name="Subramanian E."/>
            <person name="Araus A.J."/>
            <person name="Petzold A."/>
            <person name="Susuki M."/>
            <person name="Suzuki K.-i.T."/>
            <person name="Hayashi T."/>
            <person name="Toyoda A."/>
            <person name="Oliveira C."/>
            <person name="Osipova E."/>
            <person name="Leigh N.D."/>
            <person name="Simon A."/>
            <person name="Yun M.H."/>
        </authorList>
    </citation>
    <scope>NUCLEOTIDE SEQUENCE</scope>
    <source>
        <strain evidence="2">20211129_DDA</strain>
        <tissue evidence="2">Liver</tissue>
    </source>
</reference>
<protein>
    <submittedName>
        <fullName evidence="2">Uncharacterized protein</fullName>
    </submittedName>
</protein>
<feature type="non-terminal residue" evidence="2">
    <location>
        <position position="1"/>
    </location>
</feature>
<feature type="region of interest" description="Disordered" evidence="1">
    <location>
        <begin position="1"/>
        <end position="160"/>
    </location>
</feature>
<keyword evidence="3" id="KW-1185">Reference proteome</keyword>
<dbReference type="AlphaFoldDB" id="A0AAV7N399"/>
<feature type="non-terminal residue" evidence="2">
    <location>
        <position position="160"/>
    </location>
</feature>
<feature type="compositionally biased region" description="Basic and acidic residues" evidence="1">
    <location>
        <begin position="13"/>
        <end position="27"/>
    </location>
</feature>
<sequence>LLNFFGRGFGRQDGGRTLRRSRLESGRYKRRGGRLSRAPAFGPPGGLRDSAASEEDPPGDPCPASQVRGGLGGNRIDSEKSVSQTKAGGWFRAPGVKRAAAPPENYRAPGPSTGEEWLSPGREGRGDKRLRAGAFKVLGATAGEAAGQSRTPPAKQHTKL</sequence>
<dbReference type="Proteomes" id="UP001066276">
    <property type="component" value="Chromosome 9"/>
</dbReference>
<gene>
    <name evidence="2" type="ORF">NDU88_007877</name>
</gene>